<feature type="domain" description="Myb-like" evidence="5">
    <location>
        <begin position="614"/>
        <end position="683"/>
    </location>
</feature>
<comment type="caution">
    <text evidence="7">The sequence shown here is derived from an EMBL/GenBank/DDBJ whole genome shotgun (WGS) entry which is preliminary data.</text>
</comment>
<keyword evidence="2" id="KW-0238">DNA-binding</keyword>
<evidence type="ECO:0000259" key="5">
    <source>
        <dbReference type="PROSITE" id="PS50090"/>
    </source>
</evidence>
<dbReference type="InterPro" id="IPR017930">
    <property type="entry name" value="Myb_dom"/>
</dbReference>
<comment type="subcellular location">
    <subcellularLocation>
        <location evidence="1">Nucleus</location>
    </subcellularLocation>
</comment>
<feature type="compositionally biased region" description="Basic and acidic residues" evidence="4">
    <location>
        <begin position="837"/>
        <end position="846"/>
    </location>
</feature>
<protein>
    <submittedName>
        <fullName evidence="7">Uncharacterized protein</fullName>
    </submittedName>
</protein>
<dbReference type="GO" id="GO:0003700">
    <property type="term" value="F:DNA-binding transcription factor activity"/>
    <property type="evidence" value="ECO:0007669"/>
    <property type="project" value="TreeGrafter"/>
</dbReference>
<feature type="compositionally biased region" description="Polar residues" evidence="4">
    <location>
        <begin position="825"/>
        <end position="834"/>
    </location>
</feature>
<dbReference type="PANTHER" id="PTHR46380:SF2">
    <property type="entry name" value="CYCLIN-D-BINDING MYB-LIKE TRANSCRIPTION FACTOR 1"/>
    <property type="match status" value="1"/>
</dbReference>
<dbReference type="CDD" id="cd00167">
    <property type="entry name" value="SANT"/>
    <property type="match status" value="2"/>
</dbReference>
<feature type="compositionally biased region" description="Polar residues" evidence="4">
    <location>
        <begin position="931"/>
        <end position="943"/>
    </location>
</feature>
<dbReference type="Pfam" id="PF00249">
    <property type="entry name" value="Myb_DNA-binding"/>
    <property type="match status" value="1"/>
</dbReference>
<keyword evidence="3" id="KW-0539">Nucleus</keyword>
<feature type="compositionally biased region" description="Basic residues" evidence="4">
    <location>
        <begin position="82"/>
        <end position="94"/>
    </location>
</feature>
<dbReference type="AlphaFoldDB" id="A0AAN6ZXY3"/>
<dbReference type="InterPro" id="IPR009057">
    <property type="entry name" value="Homeodomain-like_sf"/>
</dbReference>
<gene>
    <name evidence="7" type="ORF">C8A00DRAFT_14560</name>
</gene>
<feature type="region of interest" description="Disordered" evidence="4">
    <location>
        <begin position="794"/>
        <end position="1062"/>
    </location>
</feature>
<feature type="compositionally biased region" description="Basic and acidic residues" evidence="4">
    <location>
        <begin position="810"/>
        <end position="821"/>
    </location>
</feature>
<evidence type="ECO:0000256" key="3">
    <source>
        <dbReference type="ARBA" id="ARBA00023242"/>
    </source>
</evidence>
<feature type="compositionally biased region" description="Low complexity" evidence="4">
    <location>
        <begin position="393"/>
        <end position="409"/>
    </location>
</feature>
<feature type="compositionally biased region" description="Polar residues" evidence="4">
    <location>
        <begin position="280"/>
        <end position="289"/>
    </location>
</feature>
<dbReference type="InterPro" id="IPR051651">
    <property type="entry name" value="DMTF1_DNA-bind_reg"/>
</dbReference>
<dbReference type="PANTHER" id="PTHR46380">
    <property type="entry name" value="CYCLIN-D-BINDING MYB-LIKE TRANSCRIPTION FACTOR 1"/>
    <property type="match status" value="1"/>
</dbReference>
<accession>A0AAN6ZXY3</accession>
<reference evidence="7" key="1">
    <citation type="journal article" date="2023" name="Mol. Phylogenet. Evol.">
        <title>Genome-scale phylogeny and comparative genomics of the fungal order Sordariales.</title>
        <authorList>
            <person name="Hensen N."/>
            <person name="Bonometti L."/>
            <person name="Westerberg I."/>
            <person name="Brannstrom I.O."/>
            <person name="Guillou S."/>
            <person name="Cros-Aarteil S."/>
            <person name="Calhoun S."/>
            <person name="Haridas S."/>
            <person name="Kuo A."/>
            <person name="Mondo S."/>
            <person name="Pangilinan J."/>
            <person name="Riley R."/>
            <person name="LaButti K."/>
            <person name="Andreopoulos B."/>
            <person name="Lipzen A."/>
            <person name="Chen C."/>
            <person name="Yan M."/>
            <person name="Daum C."/>
            <person name="Ng V."/>
            <person name="Clum A."/>
            <person name="Steindorff A."/>
            <person name="Ohm R.A."/>
            <person name="Martin F."/>
            <person name="Silar P."/>
            <person name="Natvig D.O."/>
            <person name="Lalanne C."/>
            <person name="Gautier V."/>
            <person name="Ament-Velasquez S.L."/>
            <person name="Kruys A."/>
            <person name="Hutchinson M.I."/>
            <person name="Powell A.J."/>
            <person name="Barry K."/>
            <person name="Miller A.N."/>
            <person name="Grigoriev I.V."/>
            <person name="Debuchy R."/>
            <person name="Gladieux P."/>
            <person name="Hiltunen Thoren M."/>
            <person name="Johannesson H."/>
        </authorList>
    </citation>
    <scope>NUCLEOTIDE SEQUENCE</scope>
    <source>
        <strain evidence="7">CBS 538.74</strain>
    </source>
</reference>
<dbReference type="GO" id="GO:0000976">
    <property type="term" value="F:transcription cis-regulatory region binding"/>
    <property type="evidence" value="ECO:0007669"/>
    <property type="project" value="TreeGrafter"/>
</dbReference>
<feature type="compositionally biased region" description="Acidic residues" evidence="4">
    <location>
        <begin position="252"/>
        <end position="261"/>
    </location>
</feature>
<name>A0AAN6ZXY3_9PEZI</name>
<dbReference type="EMBL" id="MU856915">
    <property type="protein sequence ID" value="KAK4154328.1"/>
    <property type="molecule type" value="Genomic_DNA"/>
</dbReference>
<organism evidence="7 8">
    <name type="scientific">Chaetomidium leptoderma</name>
    <dbReference type="NCBI Taxonomy" id="669021"/>
    <lineage>
        <taxon>Eukaryota</taxon>
        <taxon>Fungi</taxon>
        <taxon>Dikarya</taxon>
        <taxon>Ascomycota</taxon>
        <taxon>Pezizomycotina</taxon>
        <taxon>Sordariomycetes</taxon>
        <taxon>Sordariomycetidae</taxon>
        <taxon>Sordariales</taxon>
        <taxon>Chaetomiaceae</taxon>
        <taxon>Chaetomidium</taxon>
    </lineage>
</organism>
<evidence type="ECO:0000256" key="4">
    <source>
        <dbReference type="SAM" id="MobiDB-lite"/>
    </source>
</evidence>
<feature type="compositionally biased region" description="Basic residues" evidence="4">
    <location>
        <begin position="856"/>
        <end position="874"/>
    </location>
</feature>
<dbReference type="PROSITE" id="PS50090">
    <property type="entry name" value="MYB_LIKE"/>
    <property type="match status" value="2"/>
</dbReference>
<proteinExistence type="predicted"/>
<dbReference type="GO" id="GO:0005634">
    <property type="term" value="C:nucleus"/>
    <property type="evidence" value="ECO:0007669"/>
    <property type="project" value="UniProtKB-SubCell"/>
</dbReference>
<feature type="compositionally biased region" description="Polar residues" evidence="4">
    <location>
        <begin position="875"/>
        <end position="888"/>
    </location>
</feature>
<feature type="compositionally biased region" description="Polar residues" evidence="4">
    <location>
        <begin position="52"/>
        <end position="64"/>
    </location>
</feature>
<feature type="compositionally biased region" description="Polar residues" evidence="4">
    <location>
        <begin position="1005"/>
        <end position="1014"/>
    </location>
</feature>
<reference evidence="7" key="2">
    <citation type="submission" date="2023-05" db="EMBL/GenBank/DDBJ databases">
        <authorList>
            <consortium name="Lawrence Berkeley National Laboratory"/>
            <person name="Steindorff A."/>
            <person name="Hensen N."/>
            <person name="Bonometti L."/>
            <person name="Westerberg I."/>
            <person name="Brannstrom I.O."/>
            <person name="Guillou S."/>
            <person name="Cros-Aarteil S."/>
            <person name="Calhoun S."/>
            <person name="Haridas S."/>
            <person name="Kuo A."/>
            <person name="Mondo S."/>
            <person name="Pangilinan J."/>
            <person name="Riley R."/>
            <person name="Labutti K."/>
            <person name="Andreopoulos B."/>
            <person name="Lipzen A."/>
            <person name="Chen C."/>
            <person name="Yanf M."/>
            <person name="Daum C."/>
            <person name="Ng V."/>
            <person name="Clum A."/>
            <person name="Ohm R."/>
            <person name="Martin F."/>
            <person name="Silar P."/>
            <person name="Natvig D."/>
            <person name="Lalanne C."/>
            <person name="Gautier V."/>
            <person name="Ament-Velasquez S.L."/>
            <person name="Kruys A."/>
            <person name="Hutchinson M.I."/>
            <person name="Powell A.J."/>
            <person name="Barry K."/>
            <person name="Miller A.N."/>
            <person name="Grigoriev I.V."/>
            <person name="Debuchy R."/>
            <person name="Gladieux P."/>
            <person name="Thoren M.H."/>
            <person name="Johannesson H."/>
        </authorList>
    </citation>
    <scope>NUCLEOTIDE SEQUENCE</scope>
    <source>
        <strain evidence="7">CBS 538.74</strain>
    </source>
</reference>
<evidence type="ECO:0000313" key="8">
    <source>
        <dbReference type="Proteomes" id="UP001302745"/>
    </source>
</evidence>
<evidence type="ECO:0000256" key="2">
    <source>
        <dbReference type="ARBA" id="ARBA00023125"/>
    </source>
</evidence>
<feature type="domain" description="Myb-like" evidence="5">
    <location>
        <begin position="567"/>
        <end position="611"/>
    </location>
</feature>
<feature type="compositionally biased region" description="Basic and acidic residues" evidence="4">
    <location>
        <begin position="163"/>
        <end position="174"/>
    </location>
</feature>
<feature type="compositionally biased region" description="Polar residues" evidence="4">
    <location>
        <begin position="480"/>
        <end position="499"/>
    </location>
</feature>
<dbReference type="PROSITE" id="PS51294">
    <property type="entry name" value="HTH_MYB"/>
    <property type="match status" value="1"/>
</dbReference>
<evidence type="ECO:0000313" key="7">
    <source>
        <dbReference type="EMBL" id="KAK4154328.1"/>
    </source>
</evidence>
<feature type="domain" description="HTH myb-type" evidence="6">
    <location>
        <begin position="562"/>
        <end position="615"/>
    </location>
</feature>
<keyword evidence="8" id="KW-1185">Reference proteome</keyword>
<dbReference type="SMART" id="SM00717">
    <property type="entry name" value="SANT"/>
    <property type="match status" value="3"/>
</dbReference>
<dbReference type="Gene3D" id="1.10.10.60">
    <property type="entry name" value="Homeodomain-like"/>
    <property type="match status" value="2"/>
</dbReference>
<sequence length="1062" mass="116763">MPPSFSSAHRGPADSGAPGSLAWRRRKRRSRGLSPDSIRGASRSASPEDRSLNASQPAQSTVRSDSPDRFPKSATQPDPSKAKKSRSSKSKTKNRQALEAARSHPLGIDARLEEFRKRRRRSTAPSPFHLEDADQPLDESGPSIDAEDTAPPRDQSPKQTGFSKKDKGKGKEVISDVIPEEFAPIGGGSIFDFDDAPPPSAQPLGKRGRRNSDTKARKRRKTPQSSNAGSEGLLGQTVPEHINGDSRLGDDINTEQEDDVELPGATPPRPTVLDEDQPARATSPTQPKTSAAGFQRSHSDSGYAELDGQVPSGPKPGIMDIDTPDGLPSYEVNHHSAIGGGAGQEDNDSMSVMSEPHGLPVIPDSPFSLPASHAGDEEENSHTQERPPLQGNSEPASTPPESSTKSPGSRHSSKRKAKQPFFSRQEDENVAAFAELPPDDVASPPRPRRSKRARSPAQGEAGPSTAAPRVRRKKGKKQPVSATKSQYRSGPLSKNEQNQITRAVERFREDEDLTPEEINQVIHDNPQKSEQAVNRQLWASIQSACPSRSRKKLISWCRQRFHNFAGRGAWTQEQDDELADLIETHGKKWSYIAGLINRYQKDVRDRWRNYLVCREFVKTDVWPEDEEDRFRELVENAIEKIREGMSEGSRKPAEELINWLNISESMGYTRSRLQCMEKWKRMRAAEPLPDKVPTVLPPGSSWRLEKARQDLRRLTAGDKYALMSAIRDSGVGTDAKISWKPIVSGTFGGNYERQALVVTWGRLRKAVPDWEWKTTRDCARYLCEMYEREGDFGVVERGADGLPDDTPDSTNDHKGKGKEVARPSTADTSASASENHAPGDRQKSSDDTAVPTVATKRTKSASRQSRPKRGKIQSKTRIESTPSRTNPDTGEAADEEVMAEDDQAATESLASPAEKTPRQAERGQSPELDTGSPQPSPSLAAQASRTRRRERRGSTVERTSANGKEREIAPRAPKTTSAKASKRPRRGSLSNGNVKSPRPKKQKIWGTTSASKAKTNGVKAGNIGEDQNLKTGGRSWSEISSDMDEDMEDIPATLPTSRKAVH</sequence>
<evidence type="ECO:0000256" key="1">
    <source>
        <dbReference type="ARBA" id="ARBA00004123"/>
    </source>
</evidence>
<dbReference type="SUPFAM" id="SSF46689">
    <property type="entry name" value="Homeodomain-like"/>
    <property type="match status" value="1"/>
</dbReference>
<feature type="region of interest" description="Disordered" evidence="4">
    <location>
        <begin position="1"/>
        <end position="499"/>
    </location>
</feature>
<evidence type="ECO:0000259" key="6">
    <source>
        <dbReference type="PROSITE" id="PS51294"/>
    </source>
</evidence>
<feature type="compositionally biased region" description="Acidic residues" evidence="4">
    <location>
        <begin position="891"/>
        <end position="904"/>
    </location>
</feature>
<dbReference type="InterPro" id="IPR001005">
    <property type="entry name" value="SANT/Myb"/>
</dbReference>
<dbReference type="Proteomes" id="UP001302745">
    <property type="component" value="Unassembled WGS sequence"/>
</dbReference>